<protein>
    <submittedName>
        <fullName evidence="2">Uncharacterized protein</fullName>
    </submittedName>
</protein>
<feature type="compositionally biased region" description="Low complexity" evidence="1">
    <location>
        <begin position="1"/>
        <end position="11"/>
    </location>
</feature>
<accession>A0A0A8ZBX1</accession>
<name>A0A0A8ZBX1_ARUDO</name>
<dbReference type="AlphaFoldDB" id="A0A0A8ZBX1"/>
<reference evidence="2" key="1">
    <citation type="submission" date="2014-09" db="EMBL/GenBank/DDBJ databases">
        <authorList>
            <person name="Magalhaes I.L.F."/>
            <person name="Oliveira U."/>
            <person name="Santos F.R."/>
            <person name="Vidigal T.H.D.A."/>
            <person name="Brescovit A.D."/>
            <person name="Santos A.J."/>
        </authorList>
    </citation>
    <scope>NUCLEOTIDE SEQUENCE</scope>
    <source>
        <tissue evidence="2">Shoot tissue taken approximately 20 cm above the soil surface</tissue>
    </source>
</reference>
<proteinExistence type="predicted"/>
<evidence type="ECO:0000313" key="2">
    <source>
        <dbReference type="EMBL" id="JAD35143.1"/>
    </source>
</evidence>
<evidence type="ECO:0000256" key="1">
    <source>
        <dbReference type="SAM" id="MobiDB-lite"/>
    </source>
</evidence>
<feature type="region of interest" description="Disordered" evidence="1">
    <location>
        <begin position="1"/>
        <end position="53"/>
    </location>
</feature>
<sequence length="96" mass="10156">MSSSSCSMSRSTGPDRMSPRSDDTSDMAGTAINPAAGAAPSPPSFSLRNPQSRLARWPRCKRYHHGAPHAQWGTRSPTTCGTGLRLLAGRGCLTGR</sequence>
<dbReference type="EMBL" id="GBRH01262752">
    <property type="protein sequence ID" value="JAD35143.1"/>
    <property type="molecule type" value="Transcribed_RNA"/>
</dbReference>
<organism evidence="2">
    <name type="scientific">Arundo donax</name>
    <name type="common">Giant reed</name>
    <name type="synonym">Donax arundinaceus</name>
    <dbReference type="NCBI Taxonomy" id="35708"/>
    <lineage>
        <taxon>Eukaryota</taxon>
        <taxon>Viridiplantae</taxon>
        <taxon>Streptophyta</taxon>
        <taxon>Embryophyta</taxon>
        <taxon>Tracheophyta</taxon>
        <taxon>Spermatophyta</taxon>
        <taxon>Magnoliopsida</taxon>
        <taxon>Liliopsida</taxon>
        <taxon>Poales</taxon>
        <taxon>Poaceae</taxon>
        <taxon>PACMAD clade</taxon>
        <taxon>Arundinoideae</taxon>
        <taxon>Arundineae</taxon>
        <taxon>Arundo</taxon>
    </lineage>
</organism>
<reference evidence="2" key="2">
    <citation type="journal article" date="2015" name="Data Brief">
        <title>Shoot transcriptome of the giant reed, Arundo donax.</title>
        <authorList>
            <person name="Barrero R.A."/>
            <person name="Guerrero F.D."/>
            <person name="Moolhuijzen P."/>
            <person name="Goolsby J.A."/>
            <person name="Tidwell J."/>
            <person name="Bellgard S.E."/>
            <person name="Bellgard M.I."/>
        </authorList>
    </citation>
    <scope>NUCLEOTIDE SEQUENCE</scope>
    <source>
        <tissue evidence="2">Shoot tissue taken approximately 20 cm above the soil surface</tissue>
    </source>
</reference>